<gene>
    <name evidence="9" type="primary">MYO1B_2</name>
    <name evidence="8" type="synonym">MYO1B_0</name>
    <name evidence="8" type="ORF">AVEN_158683_1</name>
    <name evidence="9" type="ORF">AVEN_211041_1</name>
</gene>
<dbReference type="PANTHER" id="PTHR13140:SF802">
    <property type="entry name" value="UNCONVENTIONAL MYOSIN-IB ISOFORM X1"/>
    <property type="match status" value="1"/>
</dbReference>
<keyword evidence="10" id="KW-1185">Reference proteome</keyword>
<dbReference type="AlphaFoldDB" id="A0A4Y2SBU8"/>
<evidence type="ECO:0000256" key="5">
    <source>
        <dbReference type="ARBA" id="ARBA00023203"/>
    </source>
</evidence>
<keyword evidence="3 6" id="KW-0518">Myosin</keyword>
<evidence type="ECO:0000313" key="10">
    <source>
        <dbReference type="Proteomes" id="UP000499080"/>
    </source>
</evidence>
<dbReference type="PANTHER" id="PTHR13140">
    <property type="entry name" value="MYOSIN"/>
    <property type="match status" value="1"/>
</dbReference>
<keyword evidence="1" id="KW-0547">Nucleotide-binding</keyword>
<dbReference type="GO" id="GO:0005886">
    <property type="term" value="C:plasma membrane"/>
    <property type="evidence" value="ECO:0007669"/>
    <property type="project" value="TreeGrafter"/>
</dbReference>
<comment type="caution">
    <text evidence="9">The sequence shown here is derived from an EMBL/GenBank/DDBJ whole genome shotgun (WGS) entry which is preliminary data.</text>
</comment>
<dbReference type="EMBL" id="BGPR01017055">
    <property type="protein sequence ID" value="GBN74971.1"/>
    <property type="molecule type" value="Genomic_DNA"/>
</dbReference>
<evidence type="ECO:0000313" key="9">
    <source>
        <dbReference type="EMBL" id="GBN85692.1"/>
    </source>
</evidence>
<protein>
    <submittedName>
        <fullName evidence="9">Unconventional myosin-Ib</fullName>
    </submittedName>
</protein>
<reference evidence="9 10" key="1">
    <citation type="journal article" date="2019" name="Sci. Rep.">
        <title>Orb-weaving spider Araneus ventricosus genome elucidates the spidroin gene catalogue.</title>
        <authorList>
            <person name="Kono N."/>
            <person name="Nakamura H."/>
            <person name="Ohtoshi R."/>
            <person name="Moran D.A.P."/>
            <person name="Shinohara A."/>
            <person name="Yoshida Y."/>
            <person name="Fujiwara M."/>
            <person name="Mori M."/>
            <person name="Tomita M."/>
            <person name="Arakawa K."/>
        </authorList>
    </citation>
    <scope>NUCLEOTIDE SEQUENCE [LARGE SCALE GENOMIC DNA]</scope>
</reference>
<dbReference type="EMBL" id="BGPR01020900">
    <property type="protein sequence ID" value="GBN85692.1"/>
    <property type="molecule type" value="Genomic_DNA"/>
</dbReference>
<evidence type="ECO:0000256" key="3">
    <source>
        <dbReference type="ARBA" id="ARBA00023123"/>
    </source>
</evidence>
<dbReference type="InterPro" id="IPR027417">
    <property type="entry name" value="P-loop_NTPase"/>
</dbReference>
<keyword evidence="2" id="KW-0067">ATP-binding</keyword>
<name>A0A4Y2SBU8_ARAVE</name>
<dbReference type="GO" id="GO:0016459">
    <property type="term" value="C:myosin complex"/>
    <property type="evidence" value="ECO:0007669"/>
    <property type="project" value="UniProtKB-KW"/>
</dbReference>
<dbReference type="Gene3D" id="1.20.120.720">
    <property type="entry name" value="Myosin VI head, motor domain, U50 subdomain"/>
    <property type="match status" value="1"/>
</dbReference>
<evidence type="ECO:0000256" key="2">
    <source>
        <dbReference type="ARBA" id="ARBA00022840"/>
    </source>
</evidence>
<sequence>MECKTAIDDIVRRHKLSKETNIVEINPVVGLEDCLMFPPHREEVYEVSELLQGEVSVLQAALTQRTVETRHDVIVTDLSATEANYARNALCKALYSRLFTWLVNKINDTIRAKRMGKRKCIGMLDIYGFEVLEDKISRFSQSACAQLCFNPVKTMQGNKICKQIVLTVFRSATSSDINRPKKPFDDHVK</sequence>
<dbReference type="GO" id="GO:0006897">
    <property type="term" value="P:endocytosis"/>
    <property type="evidence" value="ECO:0007669"/>
    <property type="project" value="TreeGrafter"/>
</dbReference>
<evidence type="ECO:0000259" key="7">
    <source>
        <dbReference type="PROSITE" id="PS51456"/>
    </source>
</evidence>
<comment type="caution">
    <text evidence="6">Lacks conserved residue(s) required for the propagation of feature annotation.</text>
</comment>
<dbReference type="OrthoDB" id="10055605at2759"/>
<evidence type="ECO:0000256" key="4">
    <source>
        <dbReference type="ARBA" id="ARBA00023175"/>
    </source>
</evidence>
<dbReference type="GO" id="GO:0007015">
    <property type="term" value="P:actin filament organization"/>
    <property type="evidence" value="ECO:0007669"/>
    <property type="project" value="TreeGrafter"/>
</dbReference>
<evidence type="ECO:0000313" key="8">
    <source>
        <dbReference type="EMBL" id="GBN74971.1"/>
    </source>
</evidence>
<feature type="domain" description="Myosin motor" evidence="7">
    <location>
        <begin position="1"/>
        <end position="189"/>
    </location>
</feature>
<evidence type="ECO:0000256" key="1">
    <source>
        <dbReference type="ARBA" id="ARBA00022741"/>
    </source>
</evidence>
<keyword evidence="5 6" id="KW-0009">Actin-binding</keyword>
<dbReference type="GO" id="GO:0051015">
    <property type="term" value="F:actin filament binding"/>
    <property type="evidence" value="ECO:0007669"/>
    <property type="project" value="TreeGrafter"/>
</dbReference>
<dbReference type="GO" id="GO:0005902">
    <property type="term" value="C:microvillus"/>
    <property type="evidence" value="ECO:0007669"/>
    <property type="project" value="TreeGrafter"/>
</dbReference>
<proteinExistence type="inferred from homology"/>
<dbReference type="SUPFAM" id="SSF52540">
    <property type="entry name" value="P-loop containing nucleoside triphosphate hydrolases"/>
    <property type="match status" value="1"/>
</dbReference>
<dbReference type="Proteomes" id="UP000499080">
    <property type="component" value="Unassembled WGS sequence"/>
</dbReference>
<dbReference type="GO" id="GO:0005737">
    <property type="term" value="C:cytoplasm"/>
    <property type="evidence" value="ECO:0007669"/>
    <property type="project" value="TreeGrafter"/>
</dbReference>
<accession>A0A4Y2SBU8</accession>
<dbReference type="Pfam" id="PF00063">
    <property type="entry name" value="Myosin_head"/>
    <property type="match status" value="1"/>
</dbReference>
<dbReference type="GO" id="GO:0030048">
    <property type="term" value="P:actin filament-based movement"/>
    <property type="evidence" value="ECO:0007669"/>
    <property type="project" value="TreeGrafter"/>
</dbReference>
<organism evidence="9 10">
    <name type="scientific">Araneus ventricosus</name>
    <name type="common">Orbweaver spider</name>
    <name type="synonym">Epeira ventricosa</name>
    <dbReference type="NCBI Taxonomy" id="182803"/>
    <lineage>
        <taxon>Eukaryota</taxon>
        <taxon>Metazoa</taxon>
        <taxon>Ecdysozoa</taxon>
        <taxon>Arthropoda</taxon>
        <taxon>Chelicerata</taxon>
        <taxon>Arachnida</taxon>
        <taxon>Araneae</taxon>
        <taxon>Araneomorphae</taxon>
        <taxon>Entelegynae</taxon>
        <taxon>Araneoidea</taxon>
        <taxon>Araneidae</taxon>
        <taxon>Araneus</taxon>
    </lineage>
</organism>
<evidence type="ECO:0000256" key="6">
    <source>
        <dbReference type="PROSITE-ProRule" id="PRU00782"/>
    </source>
</evidence>
<dbReference type="PROSITE" id="PS51456">
    <property type="entry name" value="MYOSIN_MOTOR"/>
    <property type="match status" value="1"/>
</dbReference>
<dbReference type="Gene3D" id="3.40.850.10">
    <property type="entry name" value="Kinesin motor domain"/>
    <property type="match status" value="1"/>
</dbReference>
<dbReference type="Gene3D" id="1.20.58.530">
    <property type="match status" value="1"/>
</dbReference>
<dbReference type="InterPro" id="IPR001609">
    <property type="entry name" value="Myosin_head_motor_dom-like"/>
</dbReference>
<keyword evidence="4" id="KW-0505">Motor protein</keyword>
<dbReference type="GO" id="GO:0005524">
    <property type="term" value="F:ATP binding"/>
    <property type="evidence" value="ECO:0007669"/>
    <property type="project" value="UniProtKB-KW"/>
</dbReference>
<comment type="similarity">
    <text evidence="6">Belongs to the TRAFAC class myosin-kinesin ATPase superfamily. Myosin family.</text>
</comment>
<dbReference type="GO" id="GO:0000146">
    <property type="term" value="F:microfilament motor activity"/>
    <property type="evidence" value="ECO:0007669"/>
    <property type="project" value="TreeGrafter"/>
</dbReference>
<dbReference type="InterPro" id="IPR036961">
    <property type="entry name" value="Kinesin_motor_dom_sf"/>
</dbReference>